<dbReference type="EMBL" id="LCAB01000011">
    <property type="protein sequence ID" value="KKR82591.1"/>
    <property type="molecule type" value="Genomic_DNA"/>
</dbReference>
<protein>
    <submittedName>
        <fullName evidence="6">Uncharacterized protein</fullName>
    </submittedName>
</protein>
<reference evidence="6 7" key="1">
    <citation type="journal article" date="2015" name="Nature">
        <title>rRNA introns, odd ribosomes, and small enigmatic genomes across a large radiation of phyla.</title>
        <authorList>
            <person name="Brown C.T."/>
            <person name="Hug L.A."/>
            <person name="Thomas B.C."/>
            <person name="Sharon I."/>
            <person name="Castelle C.J."/>
            <person name="Singh A."/>
            <person name="Wilkins M.J."/>
            <person name="Williams K.H."/>
            <person name="Banfield J.F."/>
        </authorList>
    </citation>
    <scope>NUCLEOTIDE SEQUENCE [LARGE SCALE GENOMIC DNA]</scope>
</reference>
<dbReference type="InterPro" id="IPR016047">
    <property type="entry name" value="M23ase_b-sheet_dom"/>
</dbReference>
<evidence type="ECO:0000259" key="4">
    <source>
        <dbReference type="Pfam" id="PF01551"/>
    </source>
</evidence>
<name>A0A0G0U600_9BACT</name>
<gene>
    <name evidence="6" type="ORF">UU29_C0011G0038</name>
</gene>
<dbReference type="SUPFAM" id="SSF51261">
    <property type="entry name" value="Duplicated hybrid motif"/>
    <property type="match status" value="1"/>
</dbReference>
<feature type="coiled-coil region" evidence="2">
    <location>
        <begin position="32"/>
        <end position="108"/>
    </location>
</feature>
<keyword evidence="2" id="KW-0175">Coiled coil</keyword>
<proteinExistence type="predicted"/>
<evidence type="ECO:0000313" key="7">
    <source>
        <dbReference type="Proteomes" id="UP000034601"/>
    </source>
</evidence>
<dbReference type="AlphaFoldDB" id="A0A0G0U600"/>
<dbReference type="Proteomes" id="UP000034601">
    <property type="component" value="Unassembled WGS sequence"/>
</dbReference>
<feature type="domain" description="M23ase beta-sheet core" evidence="4">
    <location>
        <begin position="248"/>
        <end position="277"/>
    </location>
</feature>
<accession>A0A0G0U600</accession>
<feature type="coiled-coil region" evidence="2">
    <location>
        <begin position="186"/>
        <end position="241"/>
    </location>
</feature>
<keyword evidence="1" id="KW-0732">Signal</keyword>
<dbReference type="Gene3D" id="2.70.70.10">
    <property type="entry name" value="Glucose Permease (Domain IIA)"/>
    <property type="match status" value="1"/>
</dbReference>
<dbReference type="Gene3D" id="6.10.250.3150">
    <property type="match status" value="1"/>
</dbReference>
<dbReference type="CDD" id="cd12797">
    <property type="entry name" value="M23_peptidase"/>
    <property type="match status" value="1"/>
</dbReference>
<dbReference type="InterPro" id="IPR057309">
    <property type="entry name" value="PcsB_CC"/>
</dbReference>
<comment type="caution">
    <text evidence="6">The sequence shown here is derived from an EMBL/GenBank/DDBJ whole genome shotgun (WGS) entry which is preliminary data.</text>
</comment>
<evidence type="ECO:0000256" key="2">
    <source>
        <dbReference type="SAM" id="Coils"/>
    </source>
</evidence>
<feature type="domain" description="Peptidoglycan hydrolase PcsB coiled-coil" evidence="5">
    <location>
        <begin position="103"/>
        <end position="172"/>
    </location>
</feature>
<evidence type="ECO:0000313" key="6">
    <source>
        <dbReference type="EMBL" id="KKR82591.1"/>
    </source>
</evidence>
<dbReference type="SUPFAM" id="SSF57997">
    <property type="entry name" value="Tropomyosin"/>
    <property type="match status" value="1"/>
</dbReference>
<sequence>MFTKILTTIIFIATLLVLVTNFPSTPFLAQSLEEQDRELRNIQNQIVETEKKLAEARGQEKTLKSQLDFIDTQTKLTELKMAQAEAQIIKLEKEITDLSNRIIKLSQTVDSITEVLLSRIVQTYKYGNYSTIDLLFSSHGFSDLLARVKYIQVAQTNDKKVLYQLQATKETYNDQKTDRETRQTQQEKLKKDLERYQVQLNNQKKAKQELLEKTKNDESRYQQLIAQLKAEQESIARAISNVGAVVGPVEKGQTIGAMGSTGCSTGPHLHLEVFENAKVEGGRIVGTRVNPKPFLDNGRLGPPLRGYPDETTIT</sequence>
<organism evidence="6 7">
    <name type="scientific">Candidatus Daviesbacteria bacterium GW2011_GWA2_40_9</name>
    <dbReference type="NCBI Taxonomy" id="1618424"/>
    <lineage>
        <taxon>Bacteria</taxon>
        <taxon>Candidatus Daviesiibacteriota</taxon>
    </lineage>
</organism>
<evidence type="ECO:0000256" key="1">
    <source>
        <dbReference type="ARBA" id="ARBA00022729"/>
    </source>
</evidence>
<feature type="region of interest" description="Disordered" evidence="3">
    <location>
        <begin position="294"/>
        <end position="314"/>
    </location>
</feature>
<dbReference type="InterPro" id="IPR011055">
    <property type="entry name" value="Dup_hybrid_motif"/>
</dbReference>
<evidence type="ECO:0000256" key="3">
    <source>
        <dbReference type="SAM" id="MobiDB-lite"/>
    </source>
</evidence>
<feature type="non-terminal residue" evidence="6">
    <location>
        <position position="314"/>
    </location>
</feature>
<dbReference type="Pfam" id="PF24568">
    <property type="entry name" value="CC_PcsB"/>
    <property type="match status" value="1"/>
</dbReference>
<dbReference type="Pfam" id="PF01551">
    <property type="entry name" value="Peptidase_M23"/>
    <property type="match status" value="1"/>
</dbReference>
<evidence type="ECO:0000259" key="5">
    <source>
        <dbReference type="Pfam" id="PF24568"/>
    </source>
</evidence>